<dbReference type="EMBL" id="LCOZ01000001">
    <property type="protein sequence ID" value="KKU88202.1"/>
    <property type="molecule type" value="Genomic_DNA"/>
</dbReference>
<dbReference type="GO" id="GO:0006261">
    <property type="term" value="P:DNA-templated DNA replication"/>
    <property type="evidence" value="ECO:0007669"/>
    <property type="project" value="TreeGrafter"/>
</dbReference>
<dbReference type="PANTHER" id="PTHR11669">
    <property type="entry name" value="REPLICATION FACTOR C / DNA POLYMERASE III GAMMA-TAU SUBUNIT"/>
    <property type="match status" value="1"/>
</dbReference>
<dbReference type="SUPFAM" id="SSF52540">
    <property type="entry name" value="P-loop containing nucleoside triphosphate hydrolases"/>
    <property type="match status" value="1"/>
</dbReference>
<dbReference type="InterPro" id="IPR050238">
    <property type="entry name" value="DNA_Rep/Repair_Clamp_Loader"/>
</dbReference>
<protein>
    <submittedName>
        <fullName evidence="1">Polymerase III subunit delta' protein</fullName>
    </submittedName>
</protein>
<dbReference type="AlphaFoldDB" id="A0A0G1U281"/>
<name>A0A0G1U281_9BACT</name>
<evidence type="ECO:0000313" key="1">
    <source>
        <dbReference type="EMBL" id="KKU88202.1"/>
    </source>
</evidence>
<dbReference type="InterPro" id="IPR027417">
    <property type="entry name" value="P-loop_NTPase"/>
</dbReference>
<dbReference type="Pfam" id="PF13177">
    <property type="entry name" value="DNA_pol3_delta2"/>
    <property type="match status" value="1"/>
</dbReference>
<gene>
    <name evidence="1" type="ORF">UY17_C0001G0015</name>
</gene>
<dbReference type="Gene3D" id="3.40.50.300">
    <property type="entry name" value="P-loop containing nucleotide triphosphate hydrolases"/>
    <property type="match status" value="1"/>
</dbReference>
<dbReference type="PANTHER" id="PTHR11669:SF8">
    <property type="entry name" value="DNA POLYMERASE III SUBUNIT DELTA"/>
    <property type="match status" value="1"/>
</dbReference>
<proteinExistence type="predicted"/>
<sequence>MSLSLLITGGNHQRRLQQVKPEPNPDLLVIDPEKRVGIGAVRFLEKFLQRKPYQEPVKTVVIARADKLTLPAQQALLKTLEEPPAHSQIILLCSNENQLLPTIVSRCLVSRLPIVNLTKEELIAQEKIYSQLSRAGTAQRFSLIAAEATNSETAQQFVTGQLHYLHHRLRTHPETVNVKLIKALNRALSALKFNVNPKLALEILSLSY</sequence>
<dbReference type="Proteomes" id="UP000034772">
    <property type="component" value="Unassembled WGS sequence"/>
</dbReference>
<organism evidence="1 2">
    <name type="scientific">Candidatus Beckwithbacteria bacterium GW2011_GWC2_47_9</name>
    <dbReference type="NCBI Taxonomy" id="1618373"/>
    <lineage>
        <taxon>Bacteria</taxon>
        <taxon>Candidatus Beckwithiibacteriota</taxon>
    </lineage>
</organism>
<reference evidence="1 2" key="1">
    <citation type="journal article" date="2015" name="Nature">
        <title>rRNA introns, odd ribosomes, and small enigmatic genomes across a large radiation of phyla.</title>
        <authorList>
            <person name="Brown C.T."/>
            <person name="Hug L.A."/>
            <person name="Thomas B.C."/>
            <person name="Sharon I."/>
            <person name="Castelle C.J."/>
            <person name="Singh A."/>
            <person name="Wilkins M.J."/>
            <person name="Williams K.H."/>
            <person name="Banfield J.F."/>
        </authorList>
    </citation>
    <scope>NUCLEOTIDE SEQUENCE [LARGE SCALE GENOMIC DNA]</scope>
</reference>
<accession>A0A0G1U281</accession>
<evidence type="ECO:0000313" key="2">
    <source>
        <dbReference type="Proteomes" id="UP000034772"/>
    </source>
</evidence>
<comment type="caution">
    <text evidence="1">The sequence shown here is derived from an EMBL/GenBank/DDBJ whole genome shotgun (WGS) entry which is preliminary data.</text>
</comment>